<dbReference type="EMBL" id="NPBQ01000030">
    <property type="protein sequence ID" value="PAD84293.1"/>
    <property type="molecule type" value="Genomic_DNA"/>
</dbReference>
<evidence type="ECO:0000313" key="2">
    <source>
        <dbReference type="Proteomes" id="UP000216961"/>
    </source>
</evidence>
<dbReference type="KEGG" id="bcir:C2I06_03785"/>
<dbReference type="InterPro" id="IPR025619">
    <property type="entry name" value="YlzJ"/>
</dbReference>
<sequence length="70" mass="8208">MIMYTMMPEELIFPMSQDIYEKHQVIHYNGIPLLVARNESNEYEVIRILSTDPNHFLQTDMQPGAKIPTL</sequence>
<name>A0A268FFY2_NIACI</name>
<dbReference type="RefSeq" id="WP_095329231.1">
    <property type="nucleotide sequence ID" value="NZ_CP026031.1"/>
</dbReference>
<evidence type="ECO:0000313" key="1">
    <source>
        <dbReference type="EMBL" id="PAD84293.1"/>
    </source>
</evidence>
<protein>
    <submittedName>
        <fullName evidence="1">Ribonuclease</fullName>
    </submittedName>
</protein>
<dbReference type="Pfam" id="PF14035">
    <property type="entry name" value="YlzJ"/>
    <property type="match status" value="1"/>
</dbReference>
<comment type="caution">
    <text evidence="1">The sequence shown here is derived from an EMBL/GenBank/DDBJ whole genome shotgun (WGS) entry which is preliminary data.</text>
</comment>
<reference evidence="1 2" key="1">
    <citation type="submission" date="2017-07" db="EMBL/GenBank/DDBJ databases">
        <title>Isolation and whole genome analysis of endospore-forming bacteria from heroin.</title>
        <authorList>
            <person name="Kalinowski J."/>
            <person name="Ahrens B."/>
            <person name="Al-Dilaimi A."/>
            <person name="Winkler A."/>
            <person name="Wibberg D."/>
            <person name="Schleenbecker U."/>
            <person name="Ruckert C."/>
            <person name="Wolfel R."/>
            <person name="Grass G."/>
        </authorList>
    </citation>
    <scope>NUCLEOTIDE SEQUENCE [LARGE SCALE GENOMIC DNA]</scope>
    <source>
        <strain evidence="1 2">7521-2</strain>
    </source>
</reference>
<accession>A0A268FFY2</accession>
<dbReference type="Proteomes" id="UP000216961">
    <property type="component" value="Unassembled WGS sequence"/>
</dbReference>
<gene>
    <name evidence="1" type="ORF">CHH57_05220</name>
</gene>
<organism evidence="1 2">
    <name type="scientific">Niallia circulans</name>
    <name type="common">Bacillus circulans</name>
    <dbReference type="NCBI Taxonomy" id="1397"/>
    <lineage>
        <taxon>Bacteria</taxon>
        <taxon>Bacillati</taxon>
        <taxon>Bacillota</taxon>
        <taxon>Bacilli</taxon>
        <taxon>Bacillales</taxon>
        <taxon>Bacillaceae</taxon>
        <taxon>Niallia</taxon>
    </lineage>
</organism>
<dbReference type="AlphaFoldDB" id="A0A268FFY2"/>
<proteinExistence type="predicted"/>